<evidence type="ECO:0000313" key="2">
    <source>
        <dbReference type="EMBL" id="KAB2606510.1"/>
    </source>
</evidence>
<reference evidence="3" key="2">
    <citation type="submission" date="2019-10" db="EMBL/GenBank/DDBJ databases">
        <title>A de novo genome assembly of a pear dwarfing rootstock.</title>
        <authorList>
            <person name="Wang F."/>
            <person name="Wang J."/>
            <person name="Li S."/>
            <person name="Zhang Y."/>
            <person name="Fang M."/>
            <person name="Ma L."/>
            <person name="Zhao Y."/>
            <person name="Jiang S."/>
        </authorList>
    </citation>
    <scope>NUCLEOTIDE SEQUENCE [LARGE SCALE GENOMIC DNA]</scope>
</reference>
<evidence type="ECO:0000313" key="3">
    <source>
        <dbReference type="Proteomes" id="UP000327157"/>
    </source>
</evidence>
<sequence>MREKLIQEAPESTPSDFVHLPLDDEFGIMVENLGSNDDENLFTKIKAFIASSQEKTNNSTKSDGDISEGENTYLELEEHDLEEE</sequence>
<dbReference type="OrthoDB" id="10385638at2759"/>
<keyword evidence="3" id="KW-1185">Reference proteome</keyword>
<comment type="caution">
    <text evidence="2">The sequence shown here is derived from an EMBL/GenBank/DDBJ whole genome shotgun (WGS) entry which is preliminary data.</text>
</comment>
<feature type="region of interest" description="Disordered" evidence="1">
    <location>
        <begin position="52"/>
        <end position="84"/>
    </location>
</feature>
<reference evidence="2 3" key="3">
    <citation type="submission" date="2019-11" db="EMBL/GenBank/DDBJ databases">
        <title>A de novo genome assembly of a pear dwarfing rootstock.</title>
        <authorList>
            <person name="Wang F."/>
            <person name="Wang J."/>
            <person name="Li S."/>
            <person name="Zhang Y."/>
            <person name="Fang M."/>
            <person name="Ma L."/>
            <person name="Zhao Y."/>
            <person name="Jiang S."/>
        </authorList>
    </citation>
    <scope>NUCLEOTIDE SEQUENCE [LARGE SCALE GENOMIC DNA]</scope>
    <source>
        <strain evidence="2">S2</strain>
        <tissue evidence="2">Leaf</tissue>
    </source>
</reference>
<evidence type="ECO:0000256" key="1">
    <source>
        <dbReference type="SAM" id="MobiDB-lite"/>
    </source>
</evidence>
<name>A0A5N5FYP6_9ROSA</name>
<dbReference type="AlphaFoldDB" id="A0A5N5FYP6"/>
<protein>
    <submittedName>
        <fullName evidence="2">Uncharacterized protein</fullName>
    </submittedName>
</protein>
<feature type="compositionally biased region" description="Acidic residues" evidence="1">
    <location>
        <begin position="75"/>
        <end position="84"/>
    </location>
</feature>
<feature type="compositionally biased region" description="Polar residues" evidence="1">
    <location>
        <begin position="52"/>
        <end position="61"/>
    </location>
</feature>
<dbReference type="EMBL" id="SMOL01000559">
    <property type="protein sequence ID" value="KAB2606510.1"/>
    <property type="molecule type" value="Genomic_DNA"/>
</dbReference>
<accession>A0A5N5FYP6</accession>
<reference evidence="2 3" key="1">
    <citation type="submission" date="2019-09" db="EMBL/GenBank/DDBJ databases">
        <authorList>
            <person name="Ou C."/>
        </authorList>
    </citation>
    <scope>NUCLEOTIDE SEQUENCE [LARGE SCALE GENOMIC DNA]</scope>
    <source>
        <strain evidence="2">S2</strain>
        <tissue evidence="2">Leaf</tissue>
    </source>
</reference>
<dbReference type="Proteomes" id="UP000327157">
    <property type="component" value="Chromosome 11"/>
</dbReference>
<gene>
    <name evidence="2" type="ORF">D8674_006227</name>
</gene>
<proteinExistence type="predicted"/>
<organism evidence="2 3">
    <name type="scientific">Pyrus ussuriensis x Pyrus communis</name>
    <dbReference type="NCBI Taxonomy" id="2448454"/>
    <lineage>
        <taxon>Eukaryota</taxon>
        <taxon>Viridiplantae</taxon>
        <taxon>Streptophyta</taxon>
        <taxon>Embryophyta</taxon>
        <taxon>Tracheophyta</taxon>
        <taxon>Spermatophyta</taxon>
        <taxon>Magnoliopsida</taxon>
        <taxon>eudicotyledons</taxon>
        <taxon>Gunneridae</taxon>
        <taxon>Pentapetalae</taxon>
        <taxon>rosids</taxon>
        <taxon>fabids</taxon>
        <taxon>Rosales</taxon>
        <taxon>Rosaceae</taxon>
        <taxon>Amygdaloideae</taxon>
        <taxon>Maleae</taxon>
        <taxon>Pyrus</taxon>
    </lineage>
</organism>